<evidence type="ECO:0000313" key="2">
    <source>
        <dbReference type="Proteomes" id="UP001138460"/>
    </source>
</evidence>
<dbReference type="Proteomes" id="UP001138460">
    <property type="component" value="Unassembled WGS sequence"/>
</dbReference>
<dbReference type="OrthoDB" id="9180830at2"/>
<dbReference type="EMBL" id="NWTM01000001">
    <property type="protein sequence ID" value="RYC43654.1"/>
    <property type="molecule type" value="Genomic_DNA"/>
</dbReference>
<dbReference type="AlphaFoldDB" id="A0A9X8JJL3"/>
<keyword evidence="2" id="KW-1185">Reference proteome</keyword>
<dbReference type="Pfam" id="PF20131">
    <property type="entry name" value="MC3"/>
    <property type="match status" value="1"/>
</dbReference>
<gene>
    <name evidence="1" type="ORF">CLR69_00950</name>
</gene>
<proteinExistence type="predicted"/>
<accession>A0A9X8JJL3</accession>
<name>A0A9X8JJL3_9GAMM</name>
<reference evidence="1 2" key="1">
    <citation type="journal article" date="2018" name="Syst. Appl. Microbiol.">
        <title>Pectobacterium zantedeschiae sp. nov. a new species of a soft rot pathogen isolated from Calla lily (Zantedeschia spp.).</title>
        <authorList>
            <person name="Waleron M."/>
            <person name="Misztak A."/>
            <person name="Waleron M."/>
            <person name="Franczuk M."/>
            <person name="Jonca J."/>
            <person name="Wielgomas B."/>
            <person name="Mikicinski A."/>
            <person name="Popovic T."/>
            <person name="Waleron K."/>
        </authorList>
    </citation>
    <scope>NUCLEOTIDE SEQUENCE [LARGE SCALE GENOMIC DNA]</scope>
    <source>
        <strain evidence="1 2">9M</strain>
    </source>
</reference>
<comment type="caution">
    <text evidence="1">The sequence shown here is derived from an EMBL/GenBank/DDBJ whole genome shotgun (WGS) entry which is preliminary data.</text>
</comment>
<evidence type="ECO:0000313" key="1">
    <source>
        <dbReference type="EMBL" id="RYC43654.1"/>
    </source>
</evidence>
<dbReference type="InterPro" id="IPR045390">
    <property type="entry name" value="ABC-3C_MC3"/>
</dbReference>
<protein>
    <submittedName>
        <fullName evidence="1">Uncharacterized protein</fullName>
    </submittedName>
</protein>
<dbReference type="RefSeq" id="WP_129711903.1">
    <property type="nucleotide sequence ID" value="NZ_JBEHFA010000006.1"/>
</dbReference>
<organism evidence="1 2">
    <name type="scientific">Pectobacterium zantedeschiae</name>
    <dbReference type="NCBI Taxonomy" id="2034769"/>
    <lineage>
        <taxon>Bacteria</taxon>
        <taxon>Pseudomonadati</taxon>
        <taxon>Pseudomonadota</taxon>
        <taxon>Gammaproteobacteria</taxon>
        <taxon>Enterobacterales</taxon>
        <taxon>Pectobacteriaceae</taxon>
        <taxon>Pectobacterium</taxon>
    </lineage>
</organism>
<sequence length="153" mass="17204">MTTQVSEHLYSLHRTPFALAPVIHGFYQDWDSIENDILLSYLILPIVTYKPMHSFLKGARRDSSIRTMSSDAGRLIGLAIRVEEFKPITNAALLILTAEESLEITPELSVRTIKAPNVANSDKHLFRYGQKLSMVLSGENVVSIYRMLGLKSL</sequence>